<name>A0ABT3C8Z9_9MYCO</name>
<evidence type="ECO:0000313" key="3">
    <source>
        <dbReference type="Proteomes" id="UP001526201"/>
    </source>
</evidence>
<evidence type="ECO:0000313" key="2">
    <source>
        <dbReference type="EMBL" id="MCV7225939.1"/>
    </source>
</evidence>
<organism evidence="2 3">
    <name type="scientific">Mycolicibacterium komossense</name>
    <dbReference type="NCBI Taxonomy" id="1779"/>
    <lineage>
        <taxon>Bacteria</taxon>
        <taxon>Bacillati</taxon>
        <taxon>Actinomycetota</taxon>
        <taxon>Actinomycetes</taxon>
        <taxon>Mycobacteriales</taxon>
        <taxon>Mycobacteriaceae</taxon>
        <taxon>Mycolicibacterium</taxon>
    </lineage>
</organism>
<keyword evidence="3" id="KW-1185">Reference proteome</keyword>
<reference evidence="2 3" key="1">
    <citation type="journal article" date="2022" name="BMC Genomics">
        <title>Comparative genome analysis of mycobacteria focusing on tRNA and non-coding RNA.</title>
        <authorList>
            <person name="Behra P.R.K."/>
            <person name="Pettersson B.M.F."/>
            <person name="Ramesh M."/>
            <person name="Das S."/>
            <person name="Dasgupta S."/>
            <person name="Kirsebom L.A."/>
        </authorList>
    </citation>
    <scope>NUCLEOTIDE SEQUENCE [LARGE SCALE GENOMIC DNA]</scope>
    <source>
        <strain evidence="2 3">DSM 44078</strain>
    </source>
</reference>
<sequence length="129" mass="14250">MKIACAVLVVLTVAVHFAFIAYMVTGGFLALKWPKTIWMHIPAVIWGIAIELIDFVCPLTALERRARPRAGMGPMPADGFIDHYLTGVVYPASWANLVLVLALLTVVTSWVLFARSRRRQTISAGRARS</sequence>
<feature type="transmembrane region" description="Helical" evidence="1">
    <location>
        <begin position="94"/>
        <end position="113"/>
    </location>
</feature>
<evidence type="ECO:0000256" key="1">
    <source>
        <dbReference type="SAM" id="Phobius"/>
    </source>
</evidence>
<gene>
    <name evidence="2" type="ORF">H7J73_07815</name>
</gene>
<protein>
    <submittedName>
        <fullName evidence="2">DUF2784 domain-containing protein</fullName>
    </submittedName>
</protein>
<accession>A0ABT3C8Z9</accession>
<comment type="caution">
    <text evidence="2">The sequence shown here is derived from an EMBL/GenBank/DDBJ whole genome shotgun (WGS) entry which is preliminary data.</text>
</comment>
<keyword evidence="1" id="KW-0812">Transmembrane</keyword>
<feature type="transmembrane region" description="Helical" evidence="1">
    <location>
        <begin position="6"/>
        <end position="31"/>
    </location>
</feature>
<dbReference type="RefSeq" id="WP_264066779.1">
    <property type="nucleotide sequence ID" value="NZ_JACKTY010000020.1"/>
</dbReference>
<keyword evidence="1" id="KW-0472">Membrane</keyword>
<dbReference type="InterPro" id="IPR021218">
    <property type="entry name" value="DUF2784"/>
</dbReference>
<proteinExistence type="predicted"/>
<dbReference type="EMBL" id="JACKTY010000020">
    <property type="protein sequence ID" value="MCV7225939.1"/>
    <property type="molecule type" value="Genomic_DNA"/>
</dbReference>
<keyword evidence="1" id="KW-1133">Transmembrane helix</keyword>
<dbReference type="Pfam" id="PF10861">
    <property type="entry name" value="DUF2784"/>
    <property type="match status" value="1"/>
</dbReference>
<dbReference type="Proteomes" id="UP001526201">
    <property type="component" value="Unassembled WGS sequence"/>
</dbReference>